<dbReference type="Pfam" id="PF17396">
    <property type="entry name" value="DUF1611_N"/>
    <property type="match status" value="1"/>
</dbReference>
<dbReference type="InterPro" id="IPR035402">
    <property type="entry name" value="DgcN-like_N"/>
</dbReference>
<dbReference type="AlphaFoldDB" id="A0A545SQJ0"/>
<dbReference type="InterPro" id="IPR011669">
    <property type="entry name" value="DgcN-like"/>
</dbReference>
<dbReference type="PIRSF" id="PIRSF026760">
    <property type="entry name" value="UCP026760"/>
    <property type="match status" value="1"/>
</dbReference>
<dbReference type="EMBL" id="VHSG01000036">
    <property type="protein sequence ID" value="TQV67243.1"/>
    <property type="molecule type" value="Genomic_DNA"/>
</dbReference>
<dbReference type="Gene3D" id="3.40.50.300">
    <property type="entry name" value="P-loop containing nucleotide triphosphate hydrolases"/>
    <property type="match status" value="1"/>
</dbReference>
<comment type="caution">
    <text evidence="3">The sequence shown here is derived from an EMBL/GenBank/DDBJ whole genome shotgun (WGS) entry which is preliminary data.</text>
</comment>
<dbReference type="Gene3D" id="3.40.50.720">
    <property type="entry name" value="NAD(P)-binding Rossmann-like Domain"/>
    <property type="match status" value="1"/>
</dbReference>
<evidence type="ECO:0000259" key="1">
    <source>
        <dbReference type="Pfam" id="PF07755"/>
    </source>
</evidence>
<dbReference type="Proteomes" id="UP000319732">
    <property type="component" value="Unassembled WGS sequence"/>
</dbReference>
<name>A0A545SQJ0_9GAMM</name>
<feature type="domain" description="D-glutamate N-acetyltransferase-like N-terminal" evidence="2">
    <location>
        <begin position="45"/>
        <end position="122"/>
    </location>
</feature>
<gene>
    <name evidence="3" type="ORF">FKG94_25965</name>
</gene>
<reference evidence="3 4" key="1">
    <citation type="submission" date="2019-06" db="EMBL/GenBank/DDBJ databases">
        <title>Whole genome sequence for Cellvibrionaceae sp. R142.</title>
        <authorList>
            <person name="Wang G."/>
        </authorList>
    </citation>
    <scope>NUCLEOTIDE SEQUENCE [LARGE SCALE GENOMIC DNA]</scope>
    <source>
        <strain evidence="3 4">R142</strain>
    </source>
</reference>
<organism evidence="3 4">
    <name type="scientific">Exilibacterium tricleocarpae</name>
    <dbReference type="NCBI Taxonomy" id="2591008"/>
    <lineage>
        <taxon>Bacteria</taxon>
        <taxon>Pseudomonadati</taxon>
        <taxon>Pseudomonadota</taxon>
        <taxon>Gammaproteobacteria</taxon>
        <taxon>Cellvibrionales</taxon>
        <taxon>Cellvibrionaceae</taxon>
        <taxon>Exilibacterium</taxon>
    </lineage>
</organism>
<proteinExistence type="predicted"/>
<dbReference type="InterPro" id="IPR027417">
    <property type="entry name" value="P-loop_NTPase"/>
</dbReference>
<dbReference type="PANTHER" id="PTHR40690">
    <property type="entry name" value="GLL3100 PROTEIN"/>
    <property type="match status" value="1"/>
</dbReference>
<accession>A0A545SQJ0</accession>
<keyword evidence="4" id="KW-1185">Reference proteome</keyword>
<dbReference type="SUPFAM" id="SSF52540">
    <property type="entry name" value="P-loop containing nucleoside triphosphate hydrolases"/>
    <property type="match status" value="1"/>
</dbReference>
<sequence>MAALSPPYLLFLGDSDNPLSIKIARGLAHWRPELCIGETGGELSLGLKKMTPAQGARAGAKTFIVGLANGGGYFEPSWVGPIIAAIEAGMDIASGMHQKLSDHKEIRQAAQKHNVSLHDIRHTAAAPPLGTGVPRSGKRLLTVGTDCSVGKMYTALAIEKAMKQERLDVDFRATGQTGIFIAGGGIPVDAVIADFIAGAVEQLSPPADPGHWDVIEGQGSLFNPAFAGVSLGLLHGAQADILVMCHEAGRTQVKDMPGFPVPTLKDCIDTNLHLARLTNPAVKLGAIALNCRVLGAERADKHCAALSEQFAVPCFDPLLHGAGALAESLAGKEE</sequence>
<evidence type="ECO:0000313" key="4">
    <source>
        <dbReference type="Proteomes" id="UP000319732"/>
    </source>
</evidence>
<evidence type="ECO:0000259" key="2">
    <source>
        <dbReference type="Pfam" id="PF17396"/>
    </source>
</evidence>
<feature type="domain" description="D-glutamate N-acetyltransferase-like C-terminal" evidence="1">
    <location>
        <begin position="132"/>
        <end position="325"/>
    </location>
</feature>
<dbReference type="OrthoDB" id="9778498at2"/>
<dbReference type="RefSeq" id="WP_142929868.1">
    <property type="nucleotide sequence ID" value="NZ_ML660112.1"/>
</dbReference>
<dbReference type="Pfam" id="PF07755">
    <property type="entry name" value="DUF1611"/>
    <property type="match status" value="1"/>
</dbReference>
<evidence type="ECO:0000313" key="3">
    <source>
        <dbReference type="EMBL" id="TQV67243.1"/>
    </source>
</evidence>
<protein>
    <submittedName>
        <fullName evidence="3">DUF1611 domain-containing protein</fullName>
    </submittedName>
</protein>
<dbReference type="PANTHER" id="PTHR40690:SF1">
    <property type="entry name" value="DUF1611 DOMAIN-CONTAINING PROTEIN"/>
    <property type="match status" value="1"/>
</dbReference>
<dbReference type="InterPro" id="IPR035086">
    <property type="entry name" value="DgcN-like_C"/>
</dbReference>